<dbReference type="InterPro" id="IPR007191">
    <property type="entry name" value="Sec8_exocyst_N"/>
</dbReference>
<evidence type="ECO:0000256" key="3">
    <source>
        <dbReference type="ARBA" id="ARBA00022483"/>
    </source>
</evidence>
<reference evidence="6 7" key="1">
    <citation type="submission" date="2024-07" db="EMBL/GenBank/DDBJ databases">
        <title>Enhanced genomic and transcriptomic resources for Trichinella pseudospiralis and T. spiralis underpin the discovery of pronounced molecular differences between stages and species.</title>
        <authorList>
            <person name="Pasi K.K."/>
            <person name="La Rosa G."/>
            <person name="Gomez-Morales M.A."/>
            <person name="Tosini F."/>
            <person name="Sumanam S."/>
            <person name="Young N.D."/>
            <person name="Chang B.C."/>
            <person name="Robin G.B."/>
        </authorList>
    </citation>
    <scope>NUCLEOTIDE SEQUENCE [LARGE SCALE GENOMIC DNA]</scope>
    <source>
        <strain evidence="6">ISS534</strain>
    </source>
</reference>
<keyword evidence="4" id="KW-0653">Protein transport</keyword>
<organism evidence="6 7">
    <name type="scientific">Trichinella spiralis</name>
    <name type="common">Trichina worm</name>
    <dbReference type="NCBI Taxonomy" id="6334"/>
    <lineage>
        <taxon>Eukaryota</taxon>
        <taxon>Metazoa</taxon>
        <taxon>Ecdysozoa</taxon>
        <taxon>Nematoda</taxon>
        <taxon>Enoplea</taxon>
        <taxon>Dorylaimia</taxon>
        <taxon>Trichinellida</taxon>
        <taxon>Trichinellidae</taxon>
        <taxon>Trichinella</taxon>
    </lineage>
</organism>
<feature type="domain" description="Exocyst complex component Sec8 N-terminal" evidence="5">
    <location>
        <begin position="61"/>
        <end position="146"/>
    </location>
</feature>
<name>A0ABR3K1M0_TRISP</name>
<evidence type="ECO:0000256" key="2">
    <source>
        <dbReference type="ARBA" id="ARBA00022448"/>
    </source>
</evidence>
<evidence type="ECO:0000313" key="7">
    <source>
        <dbReference type="Proteomes" id="UP001558632"/>
    </source>
</evidence>
<evidence type="ECO:0000256" key="4">
    <source>
        <dbReference type="RuleBase" id="RU367079"/>
    </source>
</evidence>
<keyword evidence="3 4" id="KW-0268">Exocytosis</keyword>
<evidence type="ECO:0000256" key="1">
    <source>
        <dbReference type="ARBA" id="ARBA00010470"/>
    </source>
</evidence>
<evidence type="ECO:0000259" key="5">
    <source>
        <dbReference type="Pfam" id="PF04048"/>
    </source>
</evidence>
<proteinExistence type="inferred from homology"/>
<gene>
    <name evidence="6" type="ORF">TSPI_08274</name>
</gene>
<protein>
    <recommendedName>
        <fullName evidence="4">Exocyst complex component Sec8</fullName>
    </recommendedName>
</protein>
<comment type="function">
    <text evidence="4">Component of the exocyst complex involved in the docking of exocytic vesicles with fusion sites on the plasma membrane.</text>
</comment>
<accession>A0ABR3K1M0</accession>
<dbReference type="EMBL" id="JBEUSY010000566">
    <property type="protein sequence ID" value="KAL1226474.1"/>
    <property type="molecule type" value="Genomic_DNA"/>
</dbReference>
<dbReference type="Pfam" id="PF04048">
    <property type="entry name" value="Sec8_N"/>
    <property type="match status" value="1"/>
</dbReference>
<comment type="similarity">
    <text evidence="1 4">Belongs to the SEC8 family.</text>
</comment>
<dbReference type="PANTHER" id="PTHR14146:SF0">
    <property type="entry name" value="EXOCYST COMPLEX COMPONENT 4"/>
    <property type="match status" value="1"/>
</dbReference>
<dbReference type="PANTHER" id="PTHR14146">
    <property type="entry name" value="EXOCYST COMPLEX COMPONENT 4"/>
    <property type="match status" value="1"/>
</dbReference>
<dbReference type="InterPro" id="IPR039682">
    <property type="entry name" value="Sec8/EXOC4"/>
</dbReference>
<sequence>MDVIWTVIILNARRDELLLISRRNISLFILLAYWSMWLERSQLVHRKRKRNFKRKTREDYASTSESINRLIDEHHDDLTLVLQSFRRLSTNVKTARERIRMVKNNLSSCQMLLRCKRDELKKLWLESAEHKYVVKLLEQLETVKSSYSEMVEFMENKNYLHAAELLTVSQMTLDGNLKEMESLKDLRCMFDECRPLDVLNQVGRAVAGGGGSGAFGGELSKVNDLPLGNTTIDYASIVNQIPVLSDNGCSLEDLKDEHRFNKPVQRLATLVDALGWLDQLQKLLE</sequence>
<keyword evidence="2 4" id="KW-0813">Transport</keyword>
<keyword evidence="7" id="KW-1185">Reference proteome</keyword>
<evidence type="ECO:0000313" key="6">
    <source>
        <dbReference type="EMBL" id="KAL1226474.1"/>
    </source>
</evidence>
<dbReference type="Proteomes" id="UP001558632">
    <property type="component" value="Unassembled WGS sequence"/>
</dbReference>
<comment type="caution">
    <text evidence="6">The sequence shown here is derived from an EMBL/GenBank/DDBJ whole genome shotgun (WGS) entry which is preliminary data.</text>
</comment>